<keyword evidence="1" id="KW-1133">Transmembrane helix</keyword>
<dbReference type="EMBL" id="JAKNHJ010000001">
    <property type="protein sequence ID" value="MCG4616933.1"/>
    <property type="molecule type" value="Genomic_DNA"/>
</dbReference>
<feature type="transmembrane region" description="Helical" evidence="1">
    <location>
        <begin position="39"/>
        <end position="65"/>
    </location>
</feature>
<evidence type="ECO:0000313" key="3">
    <source>
        <dbReference type="Proteomes" id="UP001200537"/>
    </source>
</evidence>
<dbReference type="Proteomes" id="UP001200537">
    <property type="component" value="Unassembled WGS sequence"/>
</dbReference>
<proteinExistence type="predicted"/>
<accession>A0AAJ1B9R5</accession>
<evidence type="ECO:0000313" key="2">
    <source>
        <dbReference type="EMBL" id="MCG4616933.1"/>
    </source>
</evidence>
<keyword evidence="1" id="KW-0472">Membrane</keyword>
<gene>
    <name evidence="2" type="ORF">L0M99_00285</name>
</gene>
<comment type="caution">
    <text evidence="2">The sequence shown here is derived from an EMBL/GenBank/DDBJ whole genome shotgun (WGS) entry which is preliminary data.</text>
</comment>
<evidence type="ECO:0000256" key="1">
    <source>
        <dbReference type="SAM" id="Phobius"/>
    </source>
</evidence>
<keyword evidence="1" id="KW-0812">Transmembrane</keyword>
<organism evidence="2 3">
    <name type="scientific">Varibaculum cambriense</name>
    <dbReference type="NCBI Taxonomy" id="184870"/>
    <lineage>
        <taxon>Bacteria</taxon>
        <taxon>Bacillati</taxon>
        <taxon>Actinomycetota</taxon>
        <taxon>Actinomycetes</taxon>
        <taxon>Actinomycetales</taxon>
        <taxon>Actinomycetaceae</taxon>
        <taxon>Varibaculum</taxon>
    </lineage>
</organism>
<reference evidence="2" key="1">
    <citation type="submission" date="2022-01" db="EMBL/GenBank/DDBJ databases">
        <title>Collection of gut derived symbiotic bacterial strains cultured from healthy donors.</title>
        <authorList>
            <person name="Lin H."/>
            <person name="Kohout C."/>
            <person name="Waligurski E."/>
            <person name="Pamer E.G."/>
        </authorList>
    </citation>
    <scope>NUCLEOTIDE SEQUENCE</scope>
    <source>
        <strain evidence="2">DFI.7.46</strain>
    </source>
</reference>
<name>A0AAJ1B9R5_9ACTO</name>
<sequence length="139" mass="14968">MRRYFDLVVAGSLLFLCLFFALILLSVSTTSDSGLLSVFTGFLALVFAAIAGGFQLILATLRLIFKLDARRFWARASLISLVFTVFSLIYAAIAGSAETGLLTFAFGIFTVLGAVQCACAWALSNSLTRQPLPKNPTSQ</sequence>
<protein>
    <submittedName>
        <fullName evidence="2">Uncharacterized protein</fullName>
    </submittedName>
</protein>
<dbReference type="AlphaFoldDB" id="A0AAJ1B9R5"/>
<feature type="transmembrane region" description="Helical" evidence="1">
    <location>
        <begin position="99"/>
        <end position="123"/>
    </location>
</feature>
<dbReference type="RefSeq" id="WP_238127372.1">
    <property type="nucleotide sequence ID" value="NZ_JAKNHJ010000001.1"/>
</dbReference>
<feature type="transmembrane region" description="Helical" evidence="1">
    <location>
        <begin position="72"/>
        <end position="93"/>
    </location>
</feature>